<sequence length="60" mass="6399">MRCNVGHSCVRGEQTVPALDLYRESLLPAPAGAHRPAQSMELEGLLPVPAGMVALRYGDP</sequence>
<dbReference type="RefSeq" id="WP_189879274.1">
    <property type="nucleotide sequence ID" value="NZ_BMWA01000033.1"/>
</dbReference>
<accession>A0ABW2E5K3</accession>
<organism evidence="1 2">
    <name type="scientific">Streptomyces viridiviolaceus</name>
    <dbReference type="NCBI Taxonomy" id="68282"/>
    <lineage>
        <taxon>Bacteria</taxon>
        <taxon>Bacillati</taxon>
        <taxon>Actinomycetota</taxon>
        <taxon>Actinomycetes</taxon>
        <taxon>Kitasatosporales</taxon>
        <taxon>Streptomycetaceae</taxon>
        <taxon>Streptomyces</taxon>
    </lineage>
</organism>
<keyword evidence="2" id="KW-1185">Reference proteome</keyword>
<gene>
    <name evidence="1" type="ORF">ACFQMH_27830</name>
</gene>
<protein>
    <submittedName>
        <fullName evidence="1">Uncharacterized protein</fullName>
    </submittedName>
</protein>
<reference evidence="2" key="1">
    <citation type="journal article" date="2019" name="Int. J. Syst. Evol. Microbiol.">
        <title>The Global Catalogue of Microorganisms (GCM) 10K type strain sequencing project: providing services to taxonomists for standard genome sequencing and annotation.</title>
        <authorList>
            <consortium name="The Broad Institute Genomics Platform"/>
            <consortium name="The Broad Institute Genome Sequencing Center for Infectious Disease"/>
            <person name="Wu L."/>
            <person name="Ma J."/>
        </authorList>
    </citation>
    <scope>NUCLEOTIDE SEQUENCE [LARGE SCALE GENOMIC DNA]</scope>
    <source>
        <strain evidence="2">JCM 4855</strain>
    </source>
</reference>
<dbReference type="EMBL" id="JBHSYM010000061">
    <property type="protein sequence ID" value="MFC7015445.1"/>
    <property type="molecule type" value="Genomic_DNA"/>
</dbReference>
<evidence type="ECO:0000313" key="1">
    <source>
        <dbReference type="EMBL" id="MFC7015445.1"/>
    </source>
</evidence>
<dbReference type="Proteomes" id="UP001596409">
    <property type="component" value="Unassembled WGS sequence"/>
</dbReference>
<proteinExistence type="predicted"/>
<name>A0ABW2E5K3_9ACTN</name>
<comment type="caution">
    <text evidence="1">The sequence shown here is derived from an EMBL/GenBank/DDBJ whole genome shotgun (WGS) entry which is preliminary data.</text>
</comment>
<evidence type="ECO:0000313" key="2">
    <source>
        <dbReference type="Proteomes" id="UP001596409"/>
    </source>
</evidence>